<organism evidence="1 2">
    <name type="scientific">Solitalea longa</name>
    <dbReference type="NCBI Taxonomy" id="2079460"/>
    <lineage>
        <taxon>Bacteria</taxon>
        <taxon>Pseudomonadati</taxon>
        <taxon>Bacteroidota</taxon>
        <taxon>Sphingobacteriia</taxon>
        <taxon>Sphingobacteriales</taxon>
        <taxon>Sphingobacteriaceae</taxon>
        <taxon>Solitalea</taxon>
    </lineage>
</organism>
<evidence type="ECO:0000313" key="1">
    <source>
        <dbReference type="EMBL" id="POY36533.1"/>
    </source>
</evidence>
<dbReference type="OrthoDB" id="1117838at2"/>
<dbReference type="AlphaFoldDB" id="A0A2S5A339"/>
<dbReference type="RefSeq" id="WP_103788836.1">
    <property type="nucleotide sequence ID" value="NZ_PQVF01000006.1"/>
</dbReference>
<protein>
    <recommendedName>
        <fullName evidence="3">DUF4249 domain-containing protein</fullName>
    </recommendedName>
</protein>
<name>A0A2S5A339_9SPHI</name>
<evidence type="ECO:0000313" key="2">
    <source>
        <dbReference type="Proteomes" id="UP000236893"/>
    </source>
</evidence>
<keyword evidence="2" id="KW-1185">Reference proteome</keyword>
<accession>A0A2S5A339</accession>
<dbReference type="Pfam" id="PF14054">
    <property type="entry name" value="DUF4249"/>
    <property type="match status" value="1"/>
</dbReference>
<dbReference type="PROSITE" id="PS51257">
    <property type="entry name" value="PROKAR_LIPOPROTEIN"/>
    <property type="match status" value="1"/>
</dbReference>
<dbReference type="Proteomes" id="UP000236893">
    <property type="component" value="Unassembled WGS sequence"/>
</dbReference>
<gene>
    <name evidence="1" type="ORF">C3K47_09145</name>
</gene>
<comment type="caution">
    <text evidence="1">The sequence shown here is derived from an EMBL/GenBank/DDBJ whole genome shotgun (WGS) entry which is preliminary data.</text>
</comment>
<dbReference type="EMBL" id="PQVF01000006">
    <property type="protein sequence ID" value="POY36533.1"/>
    <property type="molecule type" value="Genomic_DNA"/>
</dbReference>
<evidence type="ECO:0008006" key="3">
    <source>
        <dbReference type="Google" id="ProtNLM"/>
    </source>
</evidence>
<proteinExistence type="predicted"/>
<dbReference type="InterPro" id="IPR025345">
    <property type="entry name" value="DUF4249"/>
</dbReference>
<sequence>MKKIVGFLVLIMAFFTGCTKEEAEELAAIDKPVVEAYLIPGQAVNVHVTQQVGFGTADTTQVPINDLTIKIISEGTEHVLGFTADGNYVSGSDLKIEAGKTYALSFTYQGEEVSAETVIPEKPQDFTESTSSFTMPTFDFSSGTRPEFPDPVKLSWTNPAGEYHLVVVKNTETSPTEVSFGFGGGSTTSARPIFRNQPDQGTSYEINVQNFSYYGHHWVILYRINPEYAALYQQSGSNSLNLKNPSTNIKNGLGIFTGINTDTLSLTVN</sequence>
<reference evidence="1 2" key="1">
    <citation type="submission" date="2018-01" db="EMBL/GenBank/DDBJ databases">
        <authorList>
            <person name="Gaut B.S."/>
            <person name="Morton B.R."/>
            <person name="Clegg M.T."/>
            <person name="Duvall M.R."/>
        </authorList>
    </citation>
    <scope>NUCLEOTIDE SEQUENCE [LARGE SCALE GENOMIC DNA]</scope>
    <source>
        <strain evidence="1 2">HR-AV</strain>
    </source>
</reference>